<evidence type="ECO:0000259" key="6">
    <source>
        <dbReference type="PROSITE" id="PS50885"/>
    </source>
</evidence>
<dbReference type="InterPro" id="IPR004090">
    <property type="entry name" value="Chemotax_Me-accpt_rcpt"/>
</dbReference>
<dbReference type="EMBL" id="QURL01000006">
    <property type="protein sequence ID" value="RFC62553.1"/>
    <property type="molecule type" value="Genomic_DNA"/>
</dbReference>
<dbReference type="PRINTS" id="PR00260">
    <property type="entry name" value="CHEMTRNSDUCR"/>
</dbReference>
<dbReference type="PROSITE" id="PS50111">
    <property type="entry name" value="CHEMOTAXIS_TRANSDUC_2"/>
    <property type="match status" value="1"/>
</dbReference>
<feature type="transmembrane region" description="Helical" evidence="4">
    <location>
        <begin position="184"/>
        <end position="205"/>
    </location>
</feature>
<dbReference type="InterPro" id="IPR051310">
    <property type="entry name" value="MCP_chemotaxis"/>
</dbReference>
<dbReference type="GO" id="GO:0007165">
    <property type="term" value="P:signal transduction"/>
    <property type="evidence" value="ECO:0007669"/>
    <property type="project" value="UniProtKB-KW"/>
</dbReference>
<dbReference type="Gene3D" id="1.10.287.950">
    <property type="entry name" value="Methyl-accepting chemotaxis protein"/>
    <property type="match status" value="1"/>
</dbReference>
<dbReference type="GO" id="GO:0006935">
    <property type="term" value="P:chemotaxis"/>
    <property type="evidence" value="ECO:0007669"/>
    <property type="project" value="UniProtKB-KW"/>
</dbReference>
<keyword evidence="4" id="KW-1133">Transmembrane helix</keyword>
<comment type="caution">
    <text evidence="7">The sequence shown here is derived from an EMBL/GenBank/DDBJ whole genome shotgun (WGS) entry which is preliminary data.</text>
</comment>
<name>A0A371WZX6_9HYPH</name>
<dbReference type="GO" id="GO:0004888">
    <property type="term" value="F:transmembrane signaling receptor activity"/>
    <property type="evidence" value="ECO:0007669"/>
    <property type="project" value="InterPro"/>
</dbReference>
<gene>
    <name evidence="7" type="ORF">DYI37_14975</name>
</gene>
<sequence>MSLRSQIIIPLIVAVLGGVFMSFFIAHQATEAQERAEHFATDAFAGSRLAEEAASHLAAMRGFADQVLAMTTFVPHRTIEARFGELDAAMETVLRALDENELVRRVDAERVAFVEAYTAWRASLGIAVGLAPSLEVPSPELLRRQRAETETSLEAYSNALDAAAATGIATTNQETVAAIRDANILTAVVAGVLLCLGLGLTHLLTGRLKQVTEAMRRLADGDTDISLPKTGRTREIRSMVGALDVFRTNAIERDRLIAETNAANDSERRRYAMEMKALVAGMTASIEAALAGDLSKRIGGDFEARDLKTLAGLADNLLATIDDNLSDVLRVMDGLDRGMLFERVGGDAGGAFGRLREATNGSLDRLSDLIVSIQESSQAVAVVADQLKGGSRQMLARAKSQSRSVDATVTALGQVTETLASAAMEARETRSMVADARRATERSGEIVDDAIAAMTRMEEASGRIGNIVDVIDQIAFQTNLLALNAGVEAARVGDAGKGFAVVAKEVRELAKRSSTAASDVKDLIEDTLGDIKRGAAIVNETGDALARLRTDVMTIDQRIDAVSEIVRAQSDAVNGVNDDVSGIDRLTQENSAIVRETDGSIATMGDCAERLSSFVTHFQLVRATPMSRRAA</sequence>
<protein>
    <submittedName>
        <fullName evidence="7">HAMP domain-containing protein</fullName>
    </submittedName>
</protein>
<organism evidence="7 8">
    <name type="scientific">Fulvimarina endophytica</name>
    <dbReference type="NCBI Taxonomy" id="2293836"/>
    <lineage>
        <taxon>Bacteria</taxon>
        <taxon>Pseudomonadati</taxon>
        <taxon>Pseudomonadota</taxon>
        <taxon>Alphaproteobacteria</taxon>
        <taxon>Hyphomicrobiales</taxon>
        <taxon>Aurantimonadaceae</taxon>
        <taxon>Fulvimarina</taxon>
    </lineage>
</organism>
<dbReference type="PANTHER" id="PTHR43531:SF11">
    <property type="entry name" value="METHYL-ACCEPTING CHEMOTAXIS PROTEIN 3"/>
    <property type="match status" value="1"/>
</dbReference>
<dbReference type="Proteomes" id="UP000264310">
    <property type="component" value="Unassembled WGS sequence"/>
</dbReference>
<proteinExistence type="inferred from homology"/>
<feature type="domain" description="Methyl-accepting transducer" evidence="5">
    <location>
        <begin position="376"/>
        <end position="605"/>
    </location>
</feature>
<accession>A0A371WZX6</accession>
<comment type="similarity">
    <text evidence="2">Belongs to the methyl-accepting chemotaxis (MCP) protein family.</text>
</comment>
<dbReference type="SMART" id="SM00304">
    <property type="entry name" value="HAMP"/>
    <property type="match status" value="1"/>
</dbReference>
<dbReference type="SUPFAM" id="SSF158472">
    <property type="entry name" value="HAMP domain-like"/>
    <property type="match status" value="1"/>
</dbReference>
<dbReference type="PANTHER" id="PTHR43531">
    <property type="entry name" value="PROTEIN ICFG"/>
    <property type="match status" value="1"/>
</dbReference>
<dbReference type="RefSeq" id="WP_116684076.1">
    <property type="nucleotide sequence ID" value="NZ_QURL01000006.1"/>
</dbReference>
<evidence type="ECO:0000256" key="3">
    <source>
        <dbReference type="PROSITE-ProRule" id="PRU00284"/>
    </source>
</evidence>
<feature type="transmembrane region" description="Helical" evidence="4">
    <location>
        <begin position="7"/>
        <end position="26"/>
    </location>
</feature>
<dbReference type="SUPFAM" id="SSF58104">
    <property type="entry name" value="Methyl-accepting chemotaxis protein (MCP) signaling domain"/>
    <property type="match status" value="1"/>
</dbReference>
<keyword evidence="1" id="KW-0145">Chemotaxis</keyword>
<evidence type="ECO:0000256" key="4">
    <source>
        <dbReference type="SAM" id="Phobius"/>
    </source>
</evidence>
<reference evidence="7 8" key="1">
    <citation type="submission" date="2018-08" db="EMBL/GenBank/DDBJ databases">
        <title>Fulvimarina sp. 85, whole genome shotgun sequence.</title>
        <authorList>
            <person name="Tuo L."/>
        </authorList>
    </citation>
    <scope>NUCLEOTIDE SEQUENCE [LARGE SCALE GENOMIC DNA]</scope>
    <source>
        <strain evidence="7 8">85</strain>
    </source>
</reference>
<evidence type="ECO:0000256" key="1">
    <source>
        <dbReference type="ARBA" id="ARBA00022500"/>
    </source>
</evidence>
<keyword evidence="4" id="KW-0472">Membrane</keyword>
<keyword evidence="4" id="KW-0812">Transmembrane</keyword>
<evidence type="ECO:0000259" key="5">
    <source>
        <dbReference type="PROSITE" id="PS50111"/>
    </source>
</evidence>
<dbReference type="PROSITE" id="PS50885">
    <property type="entry name" value="HAMP"/>
    <property type="match status" value="1"/>
</dbReference>
<dbReference type="GO" id="GO:0016020">
    <property type="term" value="C:membrane"/>
    <property type="evidence" value="ECO:0007669"/>
    <property type="project" value="InterPro"/>
</dbReference>
<dbReference type="AlphaFoldDB" id="A0A371WZX6"/>
<dbReference type="InterPro" id="IPR003660">
    <property type="entry name" value="HAMP_dom"/>
</dbReference>
<feature type="domain" description="HAMP" evidence="6">
    <location>
        <begin position="202"/>
        <end position="255"/>
    </location>
</feature>
<dbReference type="Pfam" id="PF00015">
    <property type="entry name" value="MCPsignal"/>
    <property type="match status" value="1"/>
</dbReference>
<dbReference type="InterPro" id="IPR004089">
    <property type="entry name" value="MCPsignal_dom"/>
</dbReference>
<evidence type="ECO:0000256" key="2">
    <source>
        <dbReference type="ARBA" id="ARBA00029447"/>
    </source>
</evidence>
<dbReference type="SMART" id="SM00283">
    <property type="entry name" value="MA"/>
    <property type="match status" value="1"/>
</dbReference>
<evidence type="ECO:0000313" key="7">
    <source>
        <dbReference type="EMBL" id="RFC62553.1"/>
    </source>
</evidence>
<dbReference type="Gene3D" id="6.10.340.10">
    <property type="match status" value="1"/>
</dbReference>
<keyword evidence="3" id="KW-0807">Transducer</keyword>
<keyword evidence="8" id="KW-1185">Reference proteome</keyword>
<dbReference type="Pfam" id="PF00672">
    <property type="entry name" value="HAMP"/>
    <property type="match status" value="1"/>
</dbReference>
<evidence type="ECO:0000313" key="8">
    <source>
        <dbReference type="Proteomes" id="UP000264310"/>
    </source>
</evidence>
<dbReference type="OrthoDB" id="1776073at2"/>